<gene>
    <name evidence="1" type="ORF">BBBOND_0403680</name>
</gene>
<dbReference type="VEuPathDB" id="PiroplasmaDB:BBBOND_0403680"/>
<keyword evidence="2" id="KW-1185">Reference proteome</keyword>
<evidence type="ECO:0000313" key="2">
    <source>
        <dbReference type="Proteomes" id="UP000033188"/>
    </source>
</evidence>
<organism evidence="1 2">
    <name type="scientific">Babesia bigemina</name>
    <dbReference type="NCBI Taxonomy" id="5866"/>
    <lineage>
        <taxon>Eukaryota</taxon>
        <taxon>Sar</taxon>
        <taxon>Alveolata</taxon>
        <taxon>Apicomplexa</taxon>
        <taxon>Aconoidasida</taxon>
        <taxon>Piroplasmida</taxon>
        <taxon>Babesiidae</taxon>
        <taxon>Babesia</taxon>
    </lineage>
</organism>
<name>A0A061DEU3_BABBI</name>
<dbReference type="AlphaFoldDB" id="A0A061DEU3"/>
<reference evidence="2" key="1">
    <citation type="journal article" date="2014" name="Nucleic Acids Res.">
        <title>The evolutionary dynamics of variant antigen genes in Babesia reveal a history of genomic innovation underlying host-parasite interaction.</title>
        <authorList>
            <person name="Jackson A.P."/>
            <person name="Otto T.D."/>
            <person name="Darby A."/>
            <person name="Ramaprasad A."/>
            <person name="Xia D."/>
            <person name="Echaide I.E."/>
            <person name="Farber M."/>
            <person name="Gahlot S."/>
            <person name="Gamble J."/>
            <person name="Gupta D."/>
            <person name="Gupta Y."/>
            <person name="Jackson L."/>
            <person name="Malandrin L."/>
            <person name="Malas T.B."/>
            <person name="Moussa E."/>
            <person name="Nair M."/>
            <person name="Reid A.J."/>
            <person name="Sanders M."/>
            <person name="Sharma J."/>
            <person name="Tracey A."/>
            <person name="Quail M.A."/>
            <person name="Weir W."/>
            <person name="Wastling J.M."/>
            <person name="Hall N."/>
            <person name="Willadsen P."/>
            <person name="Lingelbach K."/>
            <person name="Shiels B."/>
            <person name="Tait A."/>
            <person name="Berriman M."/>
            <person name="Allred D.R."/>
            <person name="Pain A."/>
        </authorList>
    </citation>
    <scope>NUCLEOTIDE SEQUENCE [LARGE SCALE GENOMIC DNA]</scope>
    <source>
        <strain evidence="2">Bond</strain>
    </source>
</reference>
<sequence length="271" mass="30828">MQLVITTVGILRCINSTLESYFAHELCKQYLLTSGRKKSHLFCYSKCSNKMLKPQDNANDAKPQNNVNQNDNLRAMQRMVYHSLTDVPRNLKECLDWLIAVKGTSKFNTQALGYALYNFLVDKPVGTTYVPSVEKVKRLSREFMQKKEFKDLPAVGDLLRRFTERMNKTDFVDIKRFFALHESDYENIVKVNGVTPDSIAKDVDKIADGCEQFLNEIKTPGQYESAYSSEATWEASCSKRPEDCAAVLVGIAPMLYAGLHSLQLATLYECF</sequence>
<dbReference type="EMBL" id="LK391710">
    <property type="protein sequence ID" value="CDR97880.1"/>
    <property type="molecule type" value="Genomic_DNA"/>
</dbReference>
<dbReference type="Proteomes" id="UP000033188">
    <property type="component" value="Chromosome 4"/>
</dbReference>
<dbReference type="RefSeq" id="XP_012770066.1">
    <property type="nucleotide sequence ID" value="XM_012914612.1"/>
</dbReference>
<dbReference type="GeneID" id="24566421"/>
<dbReference type="KEGG" id="bbig:BBBOND_0403680"/>
<protein>
    <submittedName>
        <fullName evidence="1">Uncharacterized protein</fullName>
    </submittedName>
</protein>
<evidence type="ECO:0000313" key="1">
    <source>
        <dbReference type="EMBL" id="CDR97880.1"/>
    </source>
</evidence>
<proteinExistence type="predicted"/>
<dbReference type="OrthoDB" id="366618at2759"/>
<accession>A0A061DEU3</accession>